<dbReference type="GO" id="GO:0003955">
    <property type="term" value="F:NAD(P)H dehydrogenase (quinone) activity"/>
    <property type="evidence" value="ECO:0007669"/>
    <property type="project" value="TreeGrafter"/>
</dbReference>
<dbReference type="InterPro" id="IPR023753">
    <property type="entry name" value="FAD/NAD-binding_dom"/>
</dbReference>
<dbReference type="Gene3D" id="3.50.50.100">
    <property type="match status" value="1"/>
</dbReference>
<dbReference type="PRINTS" id="PR00368">
    <property type="entry name" value="FADPNR"/>
</dbReference>
<dbReference type="PANTHER" id="PTHR42913">
    <property type="entry name" value="APOPTOSIS-INDUCING FACTOR 1"/>
    <property type="match status" value="1"/>
</dbReference>
<dbReference type="SUPFAM" id="SSF51905">
    <property type="entry name" value="FAD/NAD(P)-binding domain"/>
    <property type="match status" value="2"/>
</dbReference>
<dbReference type="STRING" id="280699.M1VDV0"/>
<keyword evidence="4" id="KW-0560">Oxidoreductase</keyword>
<dbReference type="PANTHER" id="PTHR42913:SF4">
    <property type="entry name" value="ALTERNATIVE NAD(P)H-UBIQUINONE OXIDOREDUCTASE C1, CHLOROPLASTIC_MITOCHONDRIAL"/>
    <property type="match status" value="1"/>
</dbReference>
<evidence type="ECO:0000313" key="8">
    <source>
        <dbReference type="Proteomes" id="UP000007014"/>
    </source>
</evidence>
<feature type="domain" description="FAD/NAD(P)-binding" evidence="6">
    <location>
        <begin position="154"/>
        <end position="468"/>
    </location>
</feature>
<reference evidence="7 8" key="1">
    <citation type="journal article" date="2004" name="Nature">
        <title>Genome sequence of the ultrasmall unicellular red alga Cyanidioschyzon merolae 10D.</title>
        <authorList>
            <person name="Matsuzaki M."/>
            <person name="Misumi O."/>
            <person name="Shin-i T."/>
            <person name="Maruyama S."/>
            <person name="Takahara M."/>
            <person name="Miyagishima S."/>
            <person name="Mori T."/>
            <person name="Nishida K."/>
            <person name="Yagisawa F."/>
            <person name="Nishida K."/>
            <person name="Yoshida Y."/>
            <person name="Nishimura Y."/>
            <person name="Nakao S."/>
            <person name="Kobayashi T."/>
            <person name="Momoyama Y."/>
            <person name="Higashiyama T."/>
            <person name="Minoda A."/>
            <person name="Sano M."/>
            <person name="Nomoto H."/>
            <person name="Oishi K."/>
            <person name="Hayashi H."/>
            <person name="Ohta F."/>
            <person name="Nishizaka S."/>
            <person name="Haga S."/>
            <person name="Miura S."/>
            <person name="Morishita T."/>
            <person name="Kabeya Y."/>
            <person name="Terasawa K."/>
            <person name="Suzuki Y."/>
            <person name="Ishii Y."/>
            <person name="Asakawa S."/>
            <person name="Takano H."/>
            <person name="Ohta N."/>
            <person name="Kuroiwa H."/>
            <person name="Tanaka K."/>
            <person name="Shimizu N."/>
            <person name="Sugano S."/>
            <person name="Sato N."/>
            <person name="Nozaki H."/>
            <person name="Ogasawara N."/>
            <person name="Kohara Y."/>
            <person name="Kuroiwa T."/>
        </authorList>
    </citation>
    <scope>NUCLEOTIDE SEQUENCE [LARGE SCALE GENOMIC DNA]</scope>
    <source>
        <strain evidence="7 8">10D</strain>
    </source>
</reference>
<evidence type="ECO:0000259" key="6">
    <source>
        <dbReference type="Pfam" id="PF07992"/>
    </source>
</evidence>
<keyword evidence="8" id="KW-1185">Reference proteome</keyword>
<feature type="compositionally biased region" description="Low complexity" evidence="5">
    <location>
        <begin position="586"/>
        <end position="598"/>
    </location>
</feature>
<dbReference type="EMBL" id="AP006495">
    <property type="protein sequence ID" value="BAM81032.1"/>
    <property type="molecule type" value="Genomic_DNA"/>
</dbReference>
<evidence type="ECO:0000256" key="3">
    <source>
        <dbReference type="ARBA" id="ARBA00022827"/>
    </source>
</evidence>
<accession>M1VDV0</accession>
<keyword evidence="2" id="KW-0285">Flavoprotein</keyword>
<reference evidence="7 8" key="2">
    <citation type="journal article" date="2007" name="BMC Biol.">
        <title>A 100%-complete sequence reveals unusually simple genomic features in the hot-spring red alga Cyanidioschyzon merolae.</title>
        <authorList>
            <person name="Nozaki H."/>
            <person name="Takano H."/>
            <person name="Misumi O."/>
            <person name="Terasawa K."/>
            <person name="Matsuzaki M."/>
            <person name="Maruyama S."/>
            <person name="Nishida K."/>
            <person name="Yagisawa F."/>
            <person name="Yoshida Y."/>
            <person name="Fujiwara T."/>
            <person name="Takio S."/>
            <person name="Tamura K."/>
            <person name="Chung S.J."/>
            <person name="Nakamura S."/>
            <person name="Kuroiwa H."/>
            <person name="Tanaka K."/>
            <person name="Sato N."/>
            <person name="Kuroiwa T."/>
        </authorList>
    </citation>
    <scope>NUCLEOTIDE SEQUENCE [LARGE SCALE GENOMIC DNA]</scope>
    <source>
        <strain evidence="7 8">10D</strain>
    </source>
</reference>
<dbReference type="OrthoDB" id="5376590at2759"/>
<dbReference type="Pfam" id="PF07992">
    <property type="entry name" value="Pyr_redox_2"/>
    <property type="match status" value="1"/>
</dbReference>
<proteinExistence type="predicted"/>
<dbReference type="eggNOG" id="KOG2495">
    <property type="taxonomic scope" value="Eukaryota"/>
</dbReference>
<sequence length="607" mass="67434">MFLSFSAVFAGRNCCRTQQSHRQSVFSPTAWPHLFSGAQRVERGRRATSQGRRARSLLSTRTFCMSSSQEDQPKSKSMASLRPKVCVLGGGFGGLYTALRLCQLPWGRDLRRYEAAARTPQRESTFSVDNSERRRASDTSKQSASQRLVAGQRTRPELTLIDTRERFVFLPLLYELVTGEMGIWEVAPPFAELLEDTDVDFLQAQVQHIDLDKRRVTVRPMMPSNASESKESDEIISYDRLVIALGSEDTRDMVPGAREHALGFRSVEDAIRIRERVRLLESSSQPTIRIVIVGGGYSGVELACNLSDRLGPRAQIQIVDRGRELMAASTAYNRSQATRALRLRNISFVPETSVVSVGPNSLRLSYAEKSGDRAPPASETTLEQIDLVLWTAGNRINKVIREGLIASRQVERNERGQLLTDRFLRLPNYPEVIVLGDAAQIREPVAAVPVVTREQPRGMTAQIALQEADFAAWNTWASLTGREPLPFQYVHLGEMITLGRDDGSVQLLGLLNLSGPLAHQLRRLAYIARMPTDAHRLRVGASYVAQPLLRILEGVLAVGNDVLDALGQGRGTRAPGCPFTANQDTQQQQQRQQSWSSSTAPRSDESS</sequence>
<evidence type="ECO:0000256" key="4">
    <source>
        <dbReference type="ARBA" id="ARBA00023002"/>
    </source>
</evidence>
<feature type="region of interest" description="Disordered" evidence="5">
    <location>
        <begin position="119"/>
        <end position="149"/>
    </location>
</feature>
<dbReference type="RefSeq" id="XP_005537068.1">
    <property type="nucleotide sequence ID" value="XM_005537011.1"/>
</dbReference>
<dbReference type="KEGG" id="cme:CYME_CMM178C"/>
<evidence type="ECO:0000256" key="1">
    <source>
        <dbReference type="ARBA" id="ARBA00001974"/>
    </source>
</evidence>
<dbReference type="InterPro" id="IPR051169">
    <property type="entry name" value="NADH-Q_oxidoreductase"/>
</dbReference>
<evidence type="ECO:0000256" key="2">
    <source>
        <dbReference type="ARBA" id="ARBA00022630"/>
    </source>
</evidence>
<dbReference type="GO" id="GO:0019646">
    <property type="term" value="P:aerobic electron transport chain"/>
    <property type="evidence" value="ECO:0007669"/>
    <property type="project" value="TreeGrafter"/>
</dbReference>
<protein>
    <submittedName>
        <fullName evidence="7">NADH dehydrogenase type II, chloroplast</fullName>
    </submittedName>
</protein>
<dbReference type="Proteomes" id="UP000007014">
    <property type="component" value="Chromosome 13"/>
</dbReference>
<evidence type="ECO:0000256" key="5">
    <source>
        <dbReference type="SAM" id="MobiDB-lite"/>
    </source>
</evidence>
<evidence type="ECO:0000313" key="7">
    <source>
        <dbReference type="EMBL" id="BAM81032.1"/>
    </source>
</evidence>
<name>M1VDV0_CYAM1</name>
<dbReference type="GeneID" id="16995152"/>
<gene>
    <name evidence="7" type="ORF">CYME_CMM178C</name>
</gene>
<keyword evidence="3" id="KW-0274">FAD</keyword>
<dbReference type="InterPro" id="IPR036188">
    <property type="entry name" value="FAD/NAD-bd_sf"/>
</dbReference>
<dbReference type="AlphaFoldDB" id="M1VDV0"/>
<organism evidence="7 8">
    <name type="scientific">Cyanidioschyzon merolae (strain NIES-3377 / 10D)</name>
    <name type="common">Unicellular red alga</name>
    <dbReference type="NCBI Taxonomy" id="280699"/>
    <lineage>
        <taxon>Eukaryota</taxon>
        <taxon>Rhodophyta</taxon>
        <taxon>Bangiophyceae</taxon>
        <taxon>Cyanidiales</taxon>
        <taxon>Cyanidiaceae</taxon>
        <taxon>Cyanidioschyzon</taxon>
    </lineage>
</organism>
<feature type="region of interest" description="Disordered" evidence="5">
    <location>
        <begin position="574"/>
        <end position="607"/>
    </location>
</feature>
<comment type="cofactor">
    <cofactor evidence="1">
        <name>FAD</name>
        <dbReference type="ChEBI" id="CHEBI:57692"/>
    </cofactor>
</comment>